<keyword evidence="5" id="KW-0406">Ion transport</keyword>
<evidence type="ECO:0000256" key="1">
    <source>
        <dbReference type="ARBA" id="ARBA00004294"/>
    </source>
</evidence>
<evidence type="ECO:0000256" key="3">
    <source>
        <dbReference type="ARBA" id="ARBA00022452"/>
    </source>
</evidence>
<dbReference type="GO" id="GO:0008308">
    <property type="term" value="F:voltage-gated monoatomic anion channel activity"/>
    <property type="evidence" value="ECO:0007669"/>
    <property type="project" value="InterPro"/>
</dbReference>
<keyword evidence="5" id="KW-0626">Porin</keyword>
<dbReference type="InterPro" id="IPR001925">
    <property type="entry name" value="Porin_Euk"/>
</dbReference>
<proteinExistence type="inferred from homology"/>
<keyword evidence="4" id="KW-1000">Mitochondrion outer membrane</keyword>
<dbReference type="Pfam" id="PF01459">
    <property type="entry name" value="Porin_3"/>
    <property type="match status" value="1"/>
</dbReference>
<reference evidence="6 7" key="1">
    <citation type="submission" date="2015-09" db="EMBL/GenBank/DDBJ databases">
        <title>Trachymyrmex zeteki WGS genome.</title>
        <authorList>
            <person name="Nygaard S."/>
            <person name="Hu H."/>
            <person name="Boomsma J."/>
            <person name="Zhang G."/>
        </authorList>
    </citation>
    <scope>NUCLEOTIDE SEQUENCE [LARGE SCALE GENOMIC DNA]</scope>
    <source>
        <strain evidence="6">Tzet28-1</strain>
        <tissue evidence="6">Whole body</tissue>
    </source>
</reference>
<dbReference type="STRING" id="64791.A0A151WZT2"/>
<keyword evidence="3" id="KW-0472">Membrane</keyword>
<dbReference type="CDD" id="cd07306">
    <property type="entry name" value="Porin3_VDAC"/>
    <property type="match status" value="1"/>
</dbReference>
<dbReference type="PRINTS" id="PR00185">
    <property type="entry name" value="EUKARYTPORIN"/>
</dbReference>
<evidence type="ECO:0000256" key="4">
    <source>
        <dbReference type="ARBA" id="ARBA00022787"/>
    </source>
</evidence>
<dbReference type="EMBL" id="KQ982630">
    <property type="protein sequence ID" value="KYQ53384.1"/>
    <property type="molecule type" value="Genomic_DNA"/>
</dbReference>
<organism evidence="6 7">
    <name type="scientific">Mycetomoellerius zeteki</name>
    <dbReference type="NCBI Taxonomy" id="64791"/>
    <lineage>
        <taxon>Eukaryota</taxon>
        <taxon>Metazoa</taxon>
        <taxon>Ecdysozoa</taxon>
        <taxon>Arthropoda</taxon>
        <taxon>Hexapoda</taxon>
        <taxon>Insecta</taxon>
        <taxon>Pterygota</taxon>
        <taxon>Neoptera</taxon>
        <taxon>Endopterygota</taxon>
        <taxon>Hymenoptera</taxon>
        <taxon>Apocrita</taxon>
        <taxon>Aculeata</taxon>
        <taxon>Formicoidea</taxon>
        <taxon>Formicidae</taxon>
        <taxon>Myrmicinae</taxon>
        <taxon>Mycetomoellerius</taxon>
    </lineage>
</organism>
<dbReference type="PANTHER" id="PTHR11743">
    <property type="entry name" value="VOLTAGE-DEPENDENT ANION-SELECTIVE CHANNEL"/>
    <property type="match status" value="1"/>
</dbReference>
<dbReference type="Gene3D" id="2.40.160.10">
    <property type="entry name" value="Porin"/>
    <property type="match status" value="1"/>
</dbReference>
<dbReference type="InterPro" id="IPR023614">
    <property type="entry name" value="Porin_dom_sf"/>
</dbReference>
<dbReference type="GO" id="GO:0005741">
    <property type="term" value="C:mitochondrial outer membrane"/>
    <property type="evidence" value="ECO:0007669"/>
    <property type="project" value="UniProtKB-SubCell"/>
</dbReference>
<evidence type="ECO:0000256" key="2">
    <source>
        <dbReference type="ARBA" id="ARBA00007780"/>
    </source>
</evidence>
<dbReference type="OrthoDB" id="7827681at2759"/>
<protein>
    <submittedName>
        <fullName evidence="6">Voltage-dependent anion-selective channel protein 2</fullName>
    </submittedName>
</protein>
<dbReference type="PANTHER" id="PTHR11743:SF70">
    <property type="entry name" value="GH26960P-RELATED"/>
    <property type="match status" value="1"/>
</dbReference>
<evidence type="ECO:0000256" key="5">
    <source>
        <dbReference type="ARBA" id="ARBA00023114"/>
    </source>
</evidence>
<dbReference type="GO" id="GO:0046930">
    <property type="term" value="C:pore complex"/>
    <property type="evidence" value="ECO:0007669"/>
    <property type="project" value="UniProtKB-KW"/>
</dbReference>
<dbReference type="GO" id="GO:0015288">
    <property type="term" value="F:porin activity"/>
    <property type="evidence" value="ECO:0007669"/>
    <property type="project" value="UniProtKB-KW"/>
</dbReference>
<evidence type="ECO:0000313" key="6">
    <source>
        <dbReference type="EMBL" id="KYQ53384.1"/>
    </source>
</evidence>
<comment type="subcellular location">
    <subcellularLocation>
        <location evidence="1">Mitochondrion outer membrane</location>
    </subcellularLocation>
</comment>
<keyword evidence="5" id="KW-0813">Transport</keyword>
<dbReference type="KEGG" id="mzt:108724354"/>
<comment type="similarity">
    <text evidence="2">Belongs to the eukaryotic mitochondrial porin family.</text>
</comment>
<accession>A0A151WZT2</accession>
<dbReference type="InterPro" id="IPR027246">
    <property type="entry name" value="Porin_Euk/Tom40"/>
</dbReference>
<keyword evidence="3" id="KW-0812">Transmembrane</keyword>
<keyword evidence="3" id="KW-1134">Transmembrane beta strand</keyword>
<dbReference type="Proteomes" id="UP000075809">
    <property type="component" value="Unassembled WGS sequence"/>
</dbReference>
<name>A0A151WZT2_9HYME</name>
<evidence type="ECO:0000313" key="7">
    <source>
        <dbReference type="Proteomes" id="UP000075809"/>
    </source>
</evidence>
<gene>
    <name evidence="6" type="ORF">ALC60_07450</name>
</gene>
<keyword evidence="4" id="KW-0496">Mitochondrion</keyword>
<dbReference type="AlphaFoldDB" id="A0A151WZT2"/>
<sequence length="286" mass="31413">MEVPSFADLGKNARDVFKTGYHHGKGLIKFNIKTKFAKRFQLTSDTTLNFEVSKLSGLMETKYKANAGALLLKWTTDGVLFLGYEFNGLLMKGVDLLSECSYNPETAAKSVKVGSKFINKRINARCEISNDLDSGSNLLGSVVVKCRDLLLGYQGGYDTASNRITKNDVGVAYSCPDIDLHFRCTCIPHVYGLSVLYKARRDLDIAANGIYAKRGDVQKWTVGAGAKCKIDERSTLRFKFNTDLQLATSLLQKISDGVTLILSFNIDCANVTRGGHRVGLALNVEA</sequence>
<keyword evidence="7" id="KW-1185">Reference proteome</keyword>